<name>A0A1I9G652_BRUMA</name>
<dbReference type="EMBL" id="LN857024">
    <property type="protein sequence ID" value="CDQ02256.1"/>
    <property type="molecule type" value="Genomic_DNA"/>
</dbReference>
<accession>A0A1I9G652</accession>
<reference evidence="1" key="1">
    <citation type="journal article" date="2007" name="Science">
        <title>Draft genome of the filarial nematode parasite Brugia malayi.</title>
        <authorList>
            <person name="Ghedin E."/>
            <person name="Wang S."/>
            <person name="Spiro D."/>
            <person name="Caler E."/>
            <person name="Zhao Q."/>
            <person name="Crabtree J."/>
            <person name="Allen J.E."/>
            <person name="Delcher A.L."/>
            <person name="Guiliano D.B."/>
            <person name="Miranda-Saavedra D."/>
            <person name="Angiuoli S.V."/>
            <person name="Creasy T."/>
            <person name="Amedeo P."/>
            <person name="Haas B."/>
            <person name="El-Sayed N.M."/>
            <person name="Wortman J.R."/>
            <person name="Feldblyum T."/>
            <person name="Tallon L."/>
            <person name="Schatz M."/>
            <person name="Shumway M."/>
            <person name="Koo H."/>
            <person name="Salzberg S.L."/>
            <person name="Schobel S."/>
            <person name="Pertea M."/>
            <person name="Pop M."/>
            <person name="White O."/>
            <person name="Barton G.J."/>
            <person name="Carlow C.K."/>
            <person name="Crawford M.J."/>
            <person name="Daub J."/>
            <person name="Dimmic M.W."/>
            <person name="Estes C.F."/>
            <person name="Foster J.M."/>
            <person name="Ganatra M."/>
            <person name="Gregory W.F."/>
            <person name="Johnson N.M."/>
            <person name="Jin J."/>
            <person name="Komuniecki R."/>
            <person name="Korf I."/>
            <person name="Kumar S."/>
            <person name="Laney S."/>
            <person name="Li B.W."/>
            <person name="Li W."/>
            <person name="Lindblom T.H."/>
            <person name="Lustigman S."/>
            <person name="Ma D."/>
            <person name="Maina C.V."/>
            <person name="Martin D.M."/>
            <person name="McCarter J.P."/>
            <person name="McReynolds L."/>
            <person name="Mitreva M."/>
            <person name="Nutman T.B."/>
            <person name="Parkinson J."/>
            <person name="Peregrin-Alvarez J.M."/>
            <person name="Poole C."/>
            <person name="Ren Q."/>
            <person name="Saunders L."/>
            <person name="Sluder A.E."/>
            <person name="Smith K."/>
            <person name="Stanke M."/>
            <person name="Unnasch T.R."/>
            <person name="Ware J."/>
            <person name="Wei A.D."/>
            <person name="Weil G."/>
            <person name="Williams D.J."/>
            <person name="Zhang Y."/>
            <person name="Williams S.A."/>
            <person name="Fraser-Liggett C."/>
            <person name="Slatko B."/>
            <person name="Blaxter M.L."/>
            <person name="Scott A.L."/>
        </authorList>
    </citation>
    <scope>NUCLEOTIDE SEQUENCE</scope>
    <source>
        <strain evidence="1">FR3</strain>
    </source>
</reference>
<sequence>MQFETLTDRYLCRYVLLPAKRELSVKMVWPFNSTKPPLSSSPNSSHSETQSTSLPDLAVIDSAVSDLSDALGSGRDSTNMISLDRSPIFALDQLKQAGVPFEKQLSPYLQMDPTVFRESTPQCIFMYIVPGESKGELEFAMGRIGWAVLGGYALGSEDIVSCDERLFLKLESLINENKKQCKPFSILKWIVLFRTFDQKLPIILNNSKLWIWKQIHALCTNALKTNQTHLKSVEQPIPQNILLCLLNQLATKLDGETDLKFRCGPL</sequence>
<proteinExistence type="predicted"/>
<reference evidence="1" key="2">
    <citation type="submission" date="2012-12" db="EMBL/GenBank/DDBJ databases">
        <authorList>
            <consortium name="WormBase Consortium"/>
            <person name="Ghedin E."/>
            <person name="Paulini M."/>
        </authorList>
    </citation>
    <scope>NUCLEOTIDE SEQUENCE</scope>
    <source>
        <strain evidence="1">FR3</strain>
    </source>
</reference>
<evidence type="ECO:0000313" key="1">
    <source>
        <dbReference type="EMBL" id="CDQ02256.1"/>
    </source>
</evidence>
<dbReference type="AlphaFoldDB" id="A0A1I9G652"/>
<gene>
    <name evidence="1" type="primary">Bm12872</name>
    <name evidence="1" type="ORF">BM_Bm12872</name>
</gene>
<protein>
    <submittedName>
        <fullName evidence="1">Bm12872, isoform d</fullName>
    </submittedName>
</protein>
<organism evidence="1">
    <name type="scientific">Brugia malayi</name>
    <name type="common">Filarial nematode worm</name>
    <dbReference type="NCBI Taxonomy" id="6279"/>
    <lineage>
        <taxon>Eukaryota</taxon>
        <taxon>Metazoa</taxon>
        <taxon>Ecdysozoa</taxon>
        <taxon>Nematoda</taxon>
        <taxon>Chromadorea</taxon>
        <taxon>Rhabditida</taxon>
        <taxon>Spirurina</taxon>
        <taxon>Spiruromorpha</taxon>
        <taxon>Filarioidea</taxon>
        <taxon>Onchocercidae</taxon>
        <taxon>Brugia</taxon>
    </lineage>
</organism>